<dbReference type="KEGG" id="obj:EIO64_07755"/>
<dbReference type="Proteomes" id="UP000298642">
    <property type="component" value="Chromosome"/>
</dbReference>
<dbReference type="RefSeq" id="WP_136891143.1">
    <property type="nucleotide sequence ID" value="NZ_CP034413.3"/>
</dbReference>
<organism evidence="1 2">
    <name type="scientific">Dysosmobacter welbionis</name>
    <dbReference type="NCBI Taxonomy" id="2093857"/>
    <lineage>
        <taxon>Bacteria</taxon>
        <taxon>Bacillati</taxon>
        <taxon>Bacillota</taxon>
        <taxon>Clostridia</taxon>
        <taxon>Eubacteriales</taxon>
        <taxon>Oscillospiraceae</taxon>
        <taxon>Dysosmobacter</taxon>
    </lineage>
</organism>
<proteinExistence type="predicted"/>
<reference evidence="2" key="1">
    <citation type="submission" date="2018-12" db="EMBL/GenBank/DDBJ databases">
        <title>Dusodibacter welbiota gen. nov., sp. nov., isolated from human faeces and emended description of the Oscillibacter genus.</title>
        <authorList>
            <person name="Le Roy T."/>
            <person name="Van der Smissen P."/>
            <person name="Delzenne N."/>
            <person name="Muccioli G."/>
            <person name="Collet J.F."/>
            <person name="Cani P.D."/>
        </authorList>
    </citation>
    <scope>NUCLEOTIDE SEQUENCE [LARGE SCALE GENOMIC DNA]</scope>
    <source>
        <strain evidence="2">J115</strain>
    </source>
</reference>
<dbReference type="AlphaFoldDB" id="A0A4D7AJN0"/>
<evidence type="ECO:0000313" key="2">
    <source>
        <dbReference type="Proteomes" id="UP000298642"/>
    </source>
</evidence>
<name>A0A4D7AJN0_9FIRM</name>
<gene>
    <name evidence="1" type="ORF">EIO64_07755</name>
</gene>
<accession>A0A4D7AJN0</accession>
<sequence length="66" mass="7818">MSNETLKTFPDSYAEALAMLYLQNQDLREKTPSEIHTMYQEAYYEILKDHRIKAKSGWFKDLKATD</sequence>
<dbReference type="EMBL" id="CP034413">
    <property type="protein sequence ID" value="QCI59129.1"/>
    <property type="molecule type" value="Genomic_DNA"/>
</dbReference>
<protein>
    <submittedName>
        <fullName evidence="1">Uncharacterized protein</fullName>
    </submittedName>
</protein>
<keyword evidence="2" id="KW-1185">Reference proteome</keyword>
<evidence type="ECO:0000313" key="1">
    <source>
        <dbReference type="EMBL" id="QCI59129.1"/>
    </source>
</evidence>